<organism evidence="1 2">
    <name type="scientific">Dentiscutata heterogama</name>
    <dbReference type="NCBI Taxonomy" id="1316150"/>
    <lineage>
        <taxon>Eukaryota</taxon>
        <taxon>Fungi</taxon>
        <taxon>Fungi incertae sedis</taxon>
        <taxon>Mucoromycota</taxon>
        <taxon>Glomeromycotina</taxon>
        <taxon>Glomeromycetes</taxon>
        <taxon>Diversisporales</taxon>
        <taxon>Gigasporaceae</taxon>
        <taxon>Dentiscutata</taxon>
    </lineage>
</organism>
<proteinExistence type="predicted"/>
<comment type="caution">
    <text evidence="1">The sequence shown here is derived from an EMBL/GenBank/DDBJ whole genome shotgun (WGS) entry which is preliminary data.</text>
</comment>
<dbReference type="EMBL" id="CAJVPU010004250">
    <property type="protein sequence ID" value="CAG8530266.1"/>
    <property type="molecule type" value="Genomic_DNA"/>
</dbReference>
<name>A0ACA9LJP5_9GLOM</name>
<reference evidence="1" key="1">
    <citation type="submission" date="2021-06" db="EMBL/GenBank/DDBJ databases">
        <authorList>
            <person name="Kallberg Y."/>
            <person name="Tangrot J."/>
            <person name="Rosling A."/>
        </authorList>
    </citation>
    <scope>NUCLEOTIDE SEQUENCE</scope>
    <source>
        <strain evidence="1">IL203A</strain>
    </source>
</reference>
<evidence type="ECO:0000313" key="1">
    <source>
        <dbReference type="EMBL" id="CAG8530266.1"/>
    </source>
</evidence>
<evidence type="ECO:0000313" key="2">
    <source>
        <dbReference type="Proteomes" id="UP000789702"/>
    </source>
</evidence>
<protein>
    <submittedName>
        <fullName evidence="1">10053_t:CDS:1</fullName>
    </submittedName>
</protein>
<keyword evidence="2" id="KW-1185">Reference proteome</keyword>
<sequence length="89" mass="10260">MSKATNPAKNKYKKVQSTKLGEEQAQESPKHQTRQRTNTRKSKASNPVKNKQTQSKSKSPFLAKNKYKKVQSTKPDEEQTQESSKHQTW</sequence>
<gene>
    <name evidence="1" type="ORF">DHETER_LOCUS4333</name>
</gene>
<dbReference type="Proteomes" id="UP000789702">
    <property type="component" value="Unassembled WGS sequence"/>
</dbReference>
<accession>A0ACA9LJP5</accession>